<organism evidence="1 2">
    <name type="scientific">Chryseolinea soli</name>
    <dbReference type="NCBI Taxonomy" id="2321403"/>
    <lineage>
        <taxon>Bacteria</taxon>
        <taxon>Pseudomonadati</taxon>
        <taxon>Bacteroidota</taxon>
        <taxon>Cytophagia</taxon>
        <taxon>Cytophagales</taxon>
        <taxon>Fulvivirgaceae</taxon>
        <taxon>Chryseolinea</taxon>
    </lineage>
</organism>
<gene>
    <name evidence="1" type="ORF">D4L85_03495</name>
</gene>
<dbReference type="EMBL" id="CP032382">
    <property type="protein sequence ID" value="AYB29701.1"/>
    <property type="molecule type" value="Genomic_DNA"/>
</dbReference>
<evidence type="ECO:0000313" key="1">
    <source>
        <dbReference type="EMBL" id="AYB29701.1"/>
    </source>
</evidence>
<sequence>MVLTTPLAARDLEWHDGSVVLASRNVLTGKIAMEPGFDLVLLRTADSCLVLPAHKILSLYFYDADENINRKFVSLKENENPRAPQHFYEVVLYGKVNVVRRLPFIKSRSKGADAHDYVYFVQQENALTKLDRFNKDIYPSLLSSSGSLLADFVSANRLDPTDAAQAIRIIEYYNHTQVAGTLARH</sequence>
<name>A0A385SGW3_9BACT</name>
<dbReference type="KEGG" id="chk:D4L85_03495"/>
<reference evidence="2" key="1">
    <citation type="submission" date="2018-09" db="EMBL/GenBank/DDBJ databases">
        <title>Chryseolinea sp. KIS68-18 isolated from soil.</title>
        <authorList>
            <person name="Weon H.-Y."/>
            <person name="Kwon S.-W."/>
            <person name="Lee S.A."/>
        </authorList>
    </citation>
    <scope>NUCLEOTIDE SEQUENCE [LARGE SCALE GENOMIC DNA]</scope>
    <source>
        <strain evidence="2">KIS68-18</strain>
    </source>
</reference>
<evidence type="ECO:0000313" key="2">
    <source>
        <dbReference type="Proteomes" id="UP000266183"/>
    </source>
</evidence>
<protein>
    <submittedName>
        <fullName evidence="1">Uncharacterized protein</fullName>
    </submittedName>
</protein>
<dbReference type="AlphaFoldDB" id="A0A385SGW3"/>
<keyword evidence="2" id="KW-1185">Reference proteome</keyword>
<proteinExistence type="predicted"/>
<dbReference type="Proteomes" id="UP000266183">
    <property type="component" value="Chromosome"/>
</dbReference>
<accession>A0A385SGW3</accession>